<evidence type="ECO:0008006" key="3">
    <source>
        <dbReference type="Google" id="ProtNLM"/>
    </source>
</evidence>
<dbReference type="SUPFAM" id="SSF53335">
    <property type="entry name" value="S-adenosyl-L-methionine-dependent methyltransferases"/>
    <property type="match status" value="1"/>
</dbReference>
<dbReference type="Proteomes" id="UP000180253">
    <property type="component" value="Unassembled WGS sequence"/>
</dbReference>
<organism evidence="1 2">
    <name type="scientific">Pseudoalteromonas byunsanensis</name>
    <dbReference type="NCBI Taxonomy" id="327939"/>
    <lineage>
        <taxon>Bacteria</taxon>
        <taxon>Pseudomonadati</taxon>
        <taxon>Pseudomonadota</taxon>
        <taxon>Gammaproteobacteria</taxon>
        <taxon>Alteromonadales</taxon>
        <taxon>Pseudoalteromonadaceae</taxon>
        <taxon>Pseudoalteromonas</taxon>
    </lineage>
</organism>
<dbReference type="AlphaFoldDB" id="A0A1S1N3V1"/>
<dbReference type="InterPro" id="IPR029063">
    <property type="entry name" value="SAM-dependent_MTases_sf"/>
</dbReference>
<accession>A0A1S1N3V1</accession>
<dbReference type="PANTHER" id="PTHR43861">
    <property type="entry name" value="TRANS-ACONITATE 2-METHYLTRANSFERASE-RELATED"/>
    <property type="match status" value="1"/>
</dbReference>
<dbReference type="OrthoDB" id="9782855at2"/>
<dbReference type="Pfam" id="PF13489">
    <property type="entry name" value="Methyltransf_23"/>
    <property type="match status" value="1"/>
</dbReference>
<evidence type="ECO:0000313" key="2">
    <source>
        <dbReference type="Proteomes" id="UP000180253"/>
    </source>
</evidence>
<sequence>MEQFKCPLCQSLNTKLYLTTQTSVASDGQHVDMPINAYWCNDCQTLSKSHLGCEASSHVIDSIYNRYTLHSVGTSQETKVLFNVHAGGITKSKYNYLKLKENIDIKSTGKLLDIGCHYGSFLQNFHDGFPFWHLYGVDVSDRFKSKVESISENTHFTTSPISKLAENFDIIVVTHVLEHIADLPELLASLYNKLASNGVLYLQTNNLESNYFLPIIYEQYYNFTPNGLTNLLAGYGFEVMHLDTTTLPKEMTLICKKAEPKKFKPKQCEHALEENIRLLKKIDFQLKQYANSSMPLYILGTTYVARWLAANYGLNIVGYLDEDTSSLNQLIEGVAVMPPAQANKDIPVILPFPIEQAKQISQKLEHNFGLTSLVPPFSQELL</sequence>
<gene>
    <name evidence="1" type="ORF">BIW53_08120</name>
</gene>
<dbReference type="Gene3D" id="3.40.50.150">
    <property type="entry name" value="Vaccinia Virus protein VP39"/>
    <property type="match status" value="1"/>
</dbReference>
<comment type="caution">
    <text evidence="1">The sequence shown here is derived from an EMBL/GenBank/DDBJ whole genome shotgun (WGS) entry which is preliminary data.</text>
</comment>
<dbReference type="CDD" id="cd02440">
    <property type="entry name" value="AdoMet_MTases"/>
    <property type="match status" value="1"/>
</dbReference>
<evidence type="ECO:0000313" key="1">
    <source>
        <dbReference type="EMBL" id="OHU95785.1"/>
    </source>
</evidence>
<dbReference type="RefSeq" id="WP_070991359.1">
    <property type="nucleotide sequence ID" value="NZ_CBCSHD010000001.1"/>
</dbReference>
<protein>
    <recommendedName>
        <fullName evidence="3">Methyltransferase type 12</fullName>
    </recommendedName>
</protein>
<dbReference type="EMBL" id="MNAN01000028">
    <property type="protein sequence ID" value="OHU95785.1"/>
    <property type="molecule type" value="Genomic_DNA"/>
</dbReference>
<reference evidence="1 2" key="1">
    <citation type="submission" date="2016-10" db="EMBL/GenBank/DDBJ databases">
        <title>Pseudoalteromonas amylolytica sp. nov., isolated from the surface seawater.</title>
        <authorList>
            <person name="Wu Y.-H."/>
            <person name="Cheng H."/>
            <person name="Jin X.-B."/>
            <person name="Wang C.-S."/>
            <person name="Xu X.-W."/>
        </authorList>
    </citation>
    <scope>NUCLEOTIDE SEQUENCE [LARGE SCALE GENOMIC DNA]</scope>
    <source>
        <strain evidence="1 2">JCM 12483</strain>
    </source>
</reference>
<proteinExistence type="predicted"/>
<dbReference type="STRING" id="327939.BIW53_08120"/>
<keyword evidence="2" id="KW-1185">Reference proteome</keyword>
<name>A0A1S1N3V1_9GAMM</name>